<dbReference type="EMBL" id="CP029480">
    <property type="protein sequence ID" value="AWV99514.1"/>
    <property type="molecule type" value="Genomic_DNA"/>
</dbReference>
<accession>A0A2Z4GE94</accession>
<dbReference type="InterPro" id="IPR036374">
    <property type="entry name" value="OxRdtase_Mopterin-bd_sf"/>
</dbReference>
<name>A0A2Z4GE94_9BACT</name>
<gene>
    <name evidence="3" type="ORF">DJ013_15615</name>
</gene>
<evidence type="ECO:0000313" key="3">
    <source>
        <dbReference type="EMBL" id="AWV99514.1"/>
    </source>
</evidence>
<sequence>MEKLDRIIEARMKLKSRFEKKMADSPSIADDKPLGTGPINRHGMPQLPAGQTETVKWPVLDLGYHPEVSLENWRLTLNGEVENPMVLKWQDFMDLPQTEDTSDFHCVTTWSKMDMPWKGVRLMDLAALVMPKETVTHILCYAYDTYTTNVQIEEALKPDVLLAHTVYDAPLELEHGGPCRMVTPQLYAWKGSKWIKRIEFINANKKGFWEERGYSDTAYPWRNDRYS</sequence>
<feature type="compositionally biased region" description="Basic and acidic residues" evidence="1">
    <location>
        <begin position="18"/>
        <end position="33"/>
    </location>
</feature>
<dbReference type="PANTHER" id="PTHR43032">
    <property type="entry name" value="PROTEIN-METHIONINE-SULFOXIDE REDUCTASE"/>
    <property type="match status" value="1"/>
</dbReference>
<evidence type="ECO:0000256" key="1">
    <source>
        <dbReference type="SAM" id="MobiDB-lite"/>
    </source>
</evidence>
<keyword evidence="4" id="KW-1185">Reference proteome</keyword>
<dbReference type="PANTHER" id="PTHR43032:SF4">
    <property type="entry name" value="OXIDOREDUCTASE MOLYBDOPTERIN-BINDING DOMAIN-CONTAINING PROTEIN"/>
    <property type="match status" value="1"/>
</dbReference>
<organism evidence="3 4">
    <name type="scientific">Arcticibacterium luteifluviistationis</name>
    <dbReference type="NCBI Taxonomy" id="1784714"/>
    <lineage>
        <taxon>Bacteria</taxon>
        <taxon>Pseudomonadati</taxon>
        <taxon>Bacteroidota</taxon>
        <taxon>Cytophagia</taxon>
        <taxon>Cytophagales</taxon>
        <taxon>Leadbetterellaceae</taxon>
        <taxon>Arcticibacterium</taxon>
    </lineage>
</organism>
<evidence type="ECO:0000313" key="4">
    <source>
        <dbReference type="Proteomes" id="UP000249873"/>
    </source>
</evidence>
<dbReference type="AlphaFoldDB" id="A0A2Z4GE94"/>
<dbReference type="Proteomes" id="UP000249873">
    <property type="component" value="Chromosome"/>
</dbReference>
<dbReference type="SUPFAM" id="SSF56524">
    <property type="entry name" value="Oxidoreductase molybdopterin-binding domain"/>
    <property type="match status" value="1"/>
</dbReference>
<dbReference type="KEGG" id="als:DJ013_15615"/>
<dbReference type="InterPro" id="IPR000572">
    <property type="entry name" value="OxRdtase_Mopterin-bd_dom"/>
</dbReference>
<proteinExistence type="predicted"/>
<reference evidence="3 4" key="1">
    <citation type="submission" date="2018-05" db="EMBL/GenBank/DDBJ databases">
        <title>Complete genome sequence of Arcticibacterium luteifluviistationis SM1504T, a cytophagaceae bacterium isolated from Arctic surface seawater.</title>
        <authorList>
            <person name="Li Y."/>
            <person name="Qin Q.-L."/>
        </authorList>
    </citation>
    <scope>NUCLEOTIDE SEQUENCE [LARGE SCALE GENOMIC DNA]</scope>
    <source>
        <strain evidence="3 4">SM1504</strain>
    </source>
</reference>
<evidence type="ECO:0000259" key="2">
    <source>
        <dbReference type="Pfam" id="PF00174"/>
    </source>
</evidence>
<dbReference type="OrthoDB" id="9778777at2"/>
<dbReference type="Gene3D" id="3.90.420.10">
    <property type="entry name" value="Oxidoreductase, molybdopterin-binding domain"/>
    <property type="match status" value="1"/>
</dbReference>
<dbReference type="RefSeq" id="WP_111372882.1">
    <property type="nucleotide sequence ID" value="NZ_CP029480.1"/>
</dbReference>
<dbReference type="Pfam" id="PF00174">
    <property type="entry name" value="Oxidored_molyb"/>
    <property type="match status" value="1"/>
</dbReference>
<protein>
    <submittedName>
        <fullName evidence="3">Oxidoreductase</fullName>
    </submittedName>
</protein>
<feature type="region of interest" description="Disordered" evidence="1">
    <location>
        <begin position="18"/>
        <end position="45"/>
    </location>
</feature>
<feature type="domain" description="Oxidoreductase molybdopterin-binding" evidence="2">
    <location>
        <begin position="65"/>
        <end position="209"/>
    </location>
</feature>